<dbReference type="InterPro" id="IPR055438">
    <property type="entry name" value="AstE_AspA_cat"/>
</dbReference>
<dbReference type="SUPFAM" id="SSF53187">
    <property type="entry name" value="Zn-dependent exopeptidases"/>
    <property type="match status" value="1"/>
</dbReference>
<name>A0A0P1I0B2_9RHOB</name>
<dbReference type="Pfam" id="PF24827">
    <property type="entry name" value="AstE_AspA_cat"/>
    <property type="match status" value="1"/>
</dbReference>
<dbReference type="Gene3D" id="3.40.630.10">
    <property type="entry name" value="Zn peptidases"/>
    <property type="match status" value="2"/>
</dbReference>
<accession>A0A0P1I0B2</accession>
<keyword evidence="4" id="KW-0862">Zinc</keyword>
<evidence type="ECO:0000313" key="6">
    <source>
        <dbReference type="EMBL" id="CUJ82906.1"/>
    </source>
</evidence>
<dbReference type="OrthoDB" id="9782876at2"/>
<gene>
    <name evidence="6" type="ORF">RUE5091_00045</name>
</gene>
<dbReference type="GO" id="GO:0016788">
    <property type="term" value="F:hydrolase activity, acting on ester bonds"/>
    <property type="evidence" value="ECO:0007669"/>
    <property type="project" value="InterPro"/>
</dbReference>
<dbReference type="EMBL" id="CYUD01000001">
    <property type="protein sequence ID" value="CUJ82906.1"/>
    <property type="molecule type" value="Genomic_DNA"/>
</dbReference>
<keyword evidence="7" id="KW-1185">Reference proteome</keyword>
<evidence type="ECO:0000256" key="3">
    <source>
        <dbReference type="ARBA" id="ARBA00022801"/>
    </source>
</evidence>
<organism evidence="6 7">
    <name type="scientific">Ruegeria denitrificans</name>
    <dbReference type="NCBI Taxonomy" id="1715692"/>
    <lineage>
        <taxon>Bacteria</taxon>
        <taxon>Pseudomonadati</taxon>
        <taxon>Pseudomonadota</taxon>
        <taxon>Alphaproteobacteria</taxon>
        <taxon>Rhodobacterales</taxon>
        <taxon>Roseobacteraceae</taxon>
        <taxon>Ruegeria</taxon>
    </lineage>
</organism>
<feature type="domain" description="Succinylglutamate desuccinylase/Aspartoacylase catalytic" evidence="5">
    <location>
        <begin position="39"/>
        <end position="238"/>
    </location>
</feature>
<evidence type="ECO:0000313" key="7">
    <source>
        <dbReference type="Proteomes" id="UP000051260"/>
    </source>
</evidence>
<dbReference type="Proteomes" id="UP000051260">
    <property type="component" value="Unassembled WGS sequence"/>
</dbReference>
<evidence type="ECO:0000256" key="2">
    <source>
        <dbReference type="ARBA" id="ARBA00022723"/>
    </source>
</evidence>
<dbReference type="PANTHER" id="PTHR37326">
    <property type="entry name" value="BLL3975 PROTEIN"/>
    <property type="match status" value="1"/>
</dbReference>
<proteinExistence type="predicted"/>
<reference evidence="7" key="1">
    <citation type="submission" date="2015-09" db="EMBL/GenBank/DDBJ databases">
        <authorList>
            <person name="Rodrigo-Torres L."/>
            <person name="Arahal D.R."/>
        </authorList>
    </citation>
    <scope>NUCLEOTIDE SEQUENCE [LARGE SCALE GENOMIC DNA]</scope>
    <source>
        <strain evidence="7">CECT 5091</strain>
    </source>
</reference>
<dbReference type="AlphaFoldDB" id="A0A0P1I0B2"/>
<dbReference type="STRING" id="1715692.RUE5091_00045"/>
<keyword evidence="3" id="KW-0378">Hydrolase</keyword>
<dbReference type="GO" id="GO:0046872">
    <property type="term" value="F:metal ion binding"/>
    <property type="evidence" value="ECO:0007669"/>
    <property type="project" value="UniProtKB-KW"/>
</dbReference>
<comment type="cofactor">
    <cofactor evidence="1">
        <name>Zn(2+)</name>
        <dbReference type="ChEBI" id="CHEBI:29105"/>
    </cofactor>
</comment>
<evidence type="ECO:0000259" key="5">
    <source>
        <dbReference type="Pfam" id="PF24827"/>
    </source>
</evidence>
<keyword evidence="2" id="KW-0479">Metal-binding</keyword>
<evidence type="ECO:0000256" key="4">
    <source>
        <dbReference type="ARBA" id="ARBA00022833"/>
    </source>
</evidence>
<sequence>MQTVIYSGPMEIKKITLHSDTSGQEFSLRVLYFQCSGSAPSVYIQAALHAHEMPGMVALDRLIPRLVKAESEGRLSGNVTLVPHANPIGLAQGVHGETLGRFDLNGRINFNRSFPTKMAKELSGRPAAERLKATLIEIAVNADVVLDLHCDDEGPVYLYVSEHQLGEGRRLAHAMQARVILTDASDDPISFDLAVGGRWTAENRVEDTRFAATIELRGMMDVTPDLAQQDSDGLYRYLVDLGTIVDVLPDIDPDDPIVGDVDSAELIPSPVPGALLYDVNVGDWVKKGQRLAVVMSEPGEKNQEILSPFDGQIMTRRDRRFVRRGDDVIKVLRHPLP</sequence>
<evidence type="ECO:0000256" key="1">
    <source>
        <dbReference type="ARBA" id="ARBA00001947"/>
    </source>
</evidence>
<protein>
    <submittedName>
        <fullName evidence="6">Ectoine utilization protein EutE</fullName>
    </submittedName>
</protein>
<dbReference type="InterPro" id="IPR053138">
    <property type="entry name" value="N-alpha-Ac-DABA_deacetylase"/>
</dbReference>
<dbReference type="PANTHER" id="PTHR37326:SF1">
    <property type="entry name" value="BLL3975 PROTEIN"/>
    <property type="match status" value="1"/>
</dbReference>